<protein>
    <submittedName>
        <fullName evidence="1">Uncharacterized protein</fullName>
    </submittedName>
</protein>
<sequence>MSDFTDDEDRQLVQLALQFSRNNQNILWDKLTQLMKGTKKSKNALRQRLKTLKRTHGSDLEKFRPWYFKKKFATQINLQRLQTSRRTNTKLKTPRNKQVKKRRRRRTIRDLGATCSPTKTTKLERSPTLTLSPRCLKCTSTMKTEPLTSLVLLASVASTSQGVMDERSARV</sequence>
<evidence type="ECO:0000313" key="1">
    <source>
        <dbReference type="EMBL" id="KUF79613.1"/>
    </source>
</evidence>
<gene>
    <name evidence="1" type="ORF">AM587_10012283</name>
</gene>
<dbReference type="EMBL" id="LNFO01004771">
    <property type="protein sequence ID" value="KUF79613.1"/>
    <property type="molecule type" value="Genomic_DNA"/>
</dbReference>
<reference evidence="1 2" key="1">
    <citation type="submission" date="2015-11" db="EMBL/GenBank/DDBJ databases">
        <title>Genomes and virulence difference between two physiological races of Phytophthora nicotianae.</title>
        <authorList>
            <person name="Liu H."/>
            <person name="Ma X."/>
            <person name="Yu H."/>
            <person name="Fang D."/>
            <person name="Li Y."/>
            <person name="Wang X."/>
            <person name="Wang W."/>
            <person name="Dong Y."/>
            <person name="Xiao B."/>
        </authorList>
    </citation>
    <scope>NUCLEOTIDE SEQUENCE [LARGE SCALE GENOMIC DNA]</scope>
    <source>
        <strain evidence="2">race 0</strain>
    </source>
</reference>
<name>A0A0W8C6B9_PHYNI</name>
<proteinExistence type="predicted"/>
<organism evidence="1 2">
    <name type="scientific">Phytophthora nicotianae</name>
    <name type="common">Potato buckeye rot agent</name>
    <name type="synonym">Phytophthora parasitica</name>
    <dbReference type="NCBI Taxonomy" id="4792"/>
    <lineage>
        <taxon>Eukaryota</taxon>
        <taxon>Sar</taxon>
        <taxon>Stramenopiles</taxon>
        <taxon>Oomycota</taxon>
        <taxon>Peronosporomycetes</taxon>
        <taxon>Peronosporales</taxon>
        <taxon>Peronosporaceae</taxon>
        <taxon>Phytophthora</taxon>
    </lineage>
</organism>
<dbReference type="InterPro" id="IPR001005">
    <property type="entry name" value="SANT/Myb"/>
</dbReference>
<dbReference type="OrthoDB" id="166764at2759"/>
<dbReference type="CDD" id="cd00167">
    <property type="entry name" value="SANT"/>
    <property type="match status" value="1"/>
</dbReference>
<dbReference type="AlphaFoldDB" id="A0A0W8C6B9"/>
<comment type="caution">
    <text evidence="1">The sequence shown here is derived from an EMBL/GenBank/DDBJ whole genome shotgun (WGS) entry which is preliminary data.</text>
</comment>
<evidence type="ECO:0000313" key="2">
    <source>
        <dbReference type="Proteomes" id="UP000052943"/>
    </source>
</evidence>
<dbReference type="Proteomes" id="UP000052943">
    <property type="component" value="Unassembled WGS sequence"/>
</dbReference>
<accession>A0A0W8C6B9</accession>